<name>A0AAP5H4H3_PAEAM</name>
<evidence type="ECO:0000256" key="2">
    <source>
        <dbReference type="SAM" id="Phobius"/>
    </source>
</evidence>
<dbReference type="InterPro" id="IPR051943">
    <property type="entry name" value="TRAFAC_Dynamin-like_GTPase"/>
</dbReference>
<dbReference type="CDD" id="cd09912">
    <property type="entry name" value="DLP_2"/>
    <property type="match status" value="1"/>
</dbReference>
<evidence type="ECO:0000259" key="3">
    <source>
        <dbReference type="Pfam" id="PF00350"/>
    </source>
</evidence>
<feature type="coiled-coil region" evidence="1">
    <location>
        <begin position="525"/>
        <end position="578"/>
    </location>
</feature>
<keyword evidence="1" id="KW-0175">Coiled coil</keyword>
<dbReference type="EMBL" id="JAVDTR010000015">
    <property type="protein sequence ID" value="MDR6726188.1"/>
    <property type="molecule type" value="Genomic_DNA"/>
</dbReference>
<dbReference type="PANTHER" id="PTHR43681">
    <property type="entry name" value="TRANSMEMBRANE GTPASE FZO"/>
    <property type="match status" value="1"/>
</dbReference>
<gene>
    <name evidence="4" type="ORF">J2W91_004694</name>
</gene>
<dbReference type="SUPFAM" id="SSF52540">
    <property type="entry name" value="P-loop containing nucleoside triphosphate hydrolases"/>
    <property type="match status" value="1"/>
</dbReference>
<feature type="domain" description="Dynamin N-terminal" evidence="3">
    <location>
        <begin position="49"/>
        <end position="205"/>
    </location>
</feature>
<keyword evidence="2" id="KW-1133">Transmembrane helix</keyword>
<reference evidence="4" key="1">
    <citation type="submission" date="2023-07" db="EMBL/GenBank/DDBJ databases">
        <title>Sorghum-associated microbial communities from plants grown in Nebraska, USA.</title>
        <authorList>
            <person name="Schachtman D."/>
        </authorList>
    </citation>
    <scope>NUCLEOTIDE SEQUENCE</scope>
    <source>
        <strain evidence="4">BE80</strain>
    </source>
</reference>
<feature type="transmembrane region" description="Helical" evidence="2">
    <location>
        <begin position="464"/>
        <end position="490"/>
    </location>
</feature>
<proteinExistence type="predicted"/>
<dbReference type="InterPro" id="IPR027417">
    <property type="entry name" value="P-loop_NTPase"/>
</dbReference>
<keyword evidence="2" id="KW-0812">Transmembrane</keyword>
<dbReference type="InterPro" id="IPR045063">
    <property type="entry name" value="Dynamin_N"/>
</dbReference>
<protein>
    <submittedName>
        <fullName evidence="4">GTPase Era involved in 16S rRNA processing</fullName>
    </submittedName>
</protein>
<sequence>MYGYNEGKQQLLHIIEEVIKQLEMYLPESTQIEKLTWLHADIQADFHMIVVLGEFKRGKSTFVNALLGEELLPVDVTPTTATINAVFHGSERKLSIYHENGTVEESELSFEALNRYSVDGSEDANEVKFVKMQLPFPMLGERGVIVDTPGVNDMNRQRMDVTFQYIPRADAVLFLLDATAPVKRSEAEFISDTFEKNGLDRIVFIANFYDQVDEEDQDDLLRQIETRLKPVLKGTTPYVIPFSAREALTARLTEDNYAIETSGFHHVSKVVQDLIERGKQSDGKLLRYKQRMQACLATIRMELDQVLTLSRQGIDEITTYMEGLQSVKQKHETIRRQMVAYVEDRQVEIKTIVHKSFSHFELNLKEDLHYMIMSYHGNGMKELVENQIPLLLKKKINQWIEQYMPAVDKLLQMLERELAVGLATEFNANIARLAVKKSGGSINIDAELSITSENLLSTQVKAGIIAGSVGVIASLMGGFVLLPFVSLAGFPVLQNMMMKKQLDQAREKLLPELDEALRQVGLSFRVELDNQLDQLTKDVQDAALMRYEELIEFIYAQLEREVQERQDISNNLENEKYRFEEMLVKLENWVRQVEAIHIIERIGD</sequence>
<dbReference type="AlphaFoldDB" id="A0AAP5H4H3"/>
<comment type="caution">
    <text evidence="4">The sequence shown here is derived from an EMBL/GenBank/DDBJ whole genome shotgun (WGS) entry which is preliminary data.</text>
</comment>
<dbReference type="PANTHER" id="PTHR43681:SF1">
    <property type="entry name" value="SARCALUMENIN"/>
    <property type="match status" value="1"/>
</dbReference>
<organism evidence="4 5">
    <name type="scientific">Paenibacillus amylolyticus</name>
    <dbReference type="NCBI Taxonomy" id="1451"/>
    <lineage>
        <taxon>Bacteria</taxon>
        <taxon>Bacillati</taxon>
        <taxon>Bacillota</taxon>
        <taxon>Bacilli</taxon>
        <taxon>Bacillales</taxon>
        <taxon>Paenibacillaceae</taxon>
        <taxon>Paenibacillus</taxon>
    </lineage>
</organism>
<keyword evidence="2" id="KW-0472">Membrane</keyword>
<dbReference type="Proteomes" id="UP001254832">
    <property type="component" value="Unassembled WGS sequence"/>
</dbReference>
<evidence type="ECO:0000313" key="5">
    <source>
        <dbReference type="Proteomes" id="UP001254832"/>
    </source>
</evidence>
<dbReference type="Gene3D" id="3.40.50.300">
    <property type="entry name" value="P-loop containing nucleotide triphosphate hydrolases"/>
    <property type="match status" value="1"/>
</dbReference>
<dbReference type="Pfam" id="PF00350">
    <property type="entry name" value="Dynamin_N"/>
    <property type="match status" value="1"/>
</dbReference>
<dbReference type="RefSeq" id="WP_310144191.1">
    <property type="nucleotide sequence ID" value="NZ_JAVDTR010000015.1"/>
</dbReference>
<accession>A0AAP5H4H3</accession>
<evidence type="ECO:0000313" key="4">
    <source>
        <dbReference type="EMBL" id="MDR6726188.1"/>
    </source>
</evidence>
<evidence type="ECO:0000256" key="1">
    <source>
        <dbReference type="SAM" id="Coils"/>
    </source>
</evidence>